<protein>
    <submittedName>
        <fullName evidence="2">Uncharacterized protein</fullName>
    </submittedName>
</protein>
<dbReference type="Proteomes" id="UP001209878">
    <property type="component" value="Unassembled WGS sequence"/>
</dbReference>
<reference evidence="2" key="1">
    <citation type="journal article" date="2023" name="Mol. Biol. Evol.">
        <title>Third-Generation Sequencing Reveals the Adaptive Role of the Epigenome in Three Deep-Sea Polychaetes.</title>
        <authorList>
            <person name="Perez M."/>
            <person name="Aroh O."/>
            <person name="Sun Y."/>
            <person name="Lan Y."/>
            <person name="Juniper S.K."/>
            <person name="Young C.R."/>
            <person name="Angers B."/>
            <person name="Qian P.Y."/>
        </authorList>
    </citation>
    <scope>NUCLEOTIDE SEQUENCE</scope>
    <source>
        <strain evidence="2">R07B-5</strain>
    </source>
</reference>
<evidence type="ECO:0000313" key="3">
    <source>
        <dbReference type="Proteomes" id="UP001209878"/>
    </source>
</evidence>
<organism evidence="2 3">
    <name type="scientific">Ridgeia piscesae</name>
    <name type="common">Tubeworm</name>
    <dbReference type="NCBI Taxonomy" id="27915"/>
    <lineage>
        <taxon>Eukaryota</taxon>
        <taxon>Metazoa</taxon>
        <taxon>Spiralia</taxon>
        <taxon>Lophotrochozoa</taxon>
        <taxon>Annelida</taxon>
        <taxon>Polychaeta</taxon>
        <taxon>Sedentaria</taxon>
        <taxon>Canalipalpata</taxon>
        <taxon>Sabellida</taxon>
        <taxon>Siboglinidae</taxon>
        <taxon>Ridgeia</taxon>
    </lineage>
</organism>
<feature type="compositionally biased region" description="Basic and acidic residues" evidence="1">
    <location>
        <begin position="43"/>
        <end position="63"/>
    </location>
</feature>
<feature type="region of interest" description="Disordered" evidence="1">
    <location>
        <begin position="43"/>
        <end position="79"/>
    </location>
</feature>
<dbReference type="EMBL" id="JAODUO010000140">
    <property type="protein sequence ID" value="KAK2188198.1"/>
    <property type="molecule type" value="Genomic_DNA"/>
</dbReference>
<evidence type="ECO:0000313" key="2">
    <source>
        <dbReference type="EMBL" id="KAK2188198.1"/>
    </source>
</evidence>
<comment type="caution">
    <text evidence="2">The sequence shown here is derived from an EMBL/GenBank/DDBJ whole genome shotgun (WGS) entry which is preliminary data.</text>
</comment>
<accession>A0AAD9P4V9</accession>
<dbReference type="AlphaFoldDB" id="A0AAD9P4V9"/>
<name>A0AAD9P4V9_RIDPI</name>
<keyword evidence="3" id="KW-1185">Reference proteome</keyword>
<dbReference type="SUPFAM" id="SSF57997">
    <property type="entry name" value="Tropomyosin"/>
    <property type="match status" value="1"/>
</dbReference>
<proteinExistence type="predicted"/>
<sequence>MAEKKEQRLKALDMELDRRSSIIKCKEAKLERLESQLKVRENALQTREKRLSNREGRGEDTSERVSGQPGKESKLNEREKQLQAKEKDLEMKQELLRATERQLTALGQELTDKFHYLKTKQSNRNVPVAMASSIGASQKGRKAAGKVTKVAAKRMNHLKTVGNMLAANKKNANKEKVCIIVTIWDPYC</sequence>
<gene>
    <name evidence="2" type="ORF">NP493_140g01018</name>
</gene>
<evidence type="ECO:0000256" key="1">
    <source>
        <dbReference type="SAM" id="MobiDB-lite"/>
    </source>
</evidence>